<keyword evidence="2" id="KW-1185">Reference proteome</keyword>
<sequence length="172" mass="19607">MPDSQQPEEVITSELQELLAPDLQEPEEVVTPELQELTPDTEMEVVPDLQLASDSITPELPDSETMVLDSLPPGFFLYARCHLIHEDRQAWNRAHSRRWPCSRCGLVHAEYRLGAMIYGLDEFDCELLIPDLNNIVTHGNTLMLPAHVLKMLDEKCERELAARKDHTKAPVR</sequence>
<dbReference type="Proteomes" id="UP000244336">
    <property type="component" value="Chromosome 6"/>
</dbReference>
<evidence type="ECO:0000313" key="2">
    <source>
        <dbReference type="Proteomes" id="UP000244336"/>
    </source>
</evidence>
<accession>A0A2T7D796</accession>
<proteinExistence type="predicted"/>
<name>A0A2T7D796_9POAL</name>
<organism evidence="1 2">
    <name type="scientific">Panicum hallii var. hallii</name>
    <dbReference type="NCBI Taxonomy" id="1504633"/>
    <lineage>
        <taxon>Eukaryota</taxon>
        <taxon>Viridiplantae</taxon>
        <taxon>Streptophyta</taxon>
        <taxon>Embryophyta</taxon>
        <taxon>Tracheophyta</taxon>
        <taxon>Spermatophyta</taxon>
        <taxon>Magnoliopsida</taxon>
        <taxon>Liliopsida</taxon>
        <taxon>Poales</taxon>
        <taxon>Poaceae</taxon>
        <taxon>PACMAD clade</taxon>
        <taxon>Panicoideae</taxon>
        <taxon>Panicodae</taxon>
        <taxon>Paniceae</taxon>
        <taxon>Panicinae</taxon>
        <taxon>Panicum</taxon>
        <taxon>Panicum sect. Panicum</taxon>
    </lineage>
</organism>
<evidence type="ECO:0000313" key="1">
    <source>
        <dbReference type="EMBL" id="PUZ51459.1"/>
    </source>
</evidence>
<protein>
    <submittedName>
        <fullName evidence="1">Uncharacterized protein</fullName>
    </submittedName>
</protein>
<gene>
    <name evidence="1" type="ORF">GQ55_6G188700</name>
</gene>
<dbReference type="AlphaFoldDB" id="A0A2T7D796"/>
<dbReference type="Gramene" id="PUZ51459">
    <property type="protein sequence ID" value="PUZ51459"/>
    <property type="gene ID" value="GQ55_6G188700"/>
</dbReference>
<dbReference type="EMBL" id="CM009754">
    <property type="protein sequence ID" value="PUZ51459.1"/>
    <property type="molecule type" value="Genomic_DNA"/>
</dbReference>
<dbReference type="OrthoDB" id="688631at2759"/>
<reference evidence="1 2" key="1">
    <citation type="submission" date="2018-04" db="EMBL/GenBank/DDBJ databases">
        <title>WGS assembly of Panicum hallii var. hallii HAL2.</title>
        <authorList>
            <person name="Lovell J."/>
            <person name="Jenkins J."/>
            <person name="Lowry D."/>
            <person name="Mamidi S."/>
            <person name="Sreedasyam A."/>
            <person name="Weng X."/>
            <person name="Barry K."/>
            <person name="Bonette J."/>
            <person name="Campitelli B."/>
            <person name="Daum C."/>
            <person name="Gordon S."/>
            <person name="Gould B."/>
            <person name="Lipzen A."/>
            <person name="MacQueen A."/>
            <person name="Palacio-Mejia J."/>
            <person name="Plott C."/>
            <person name="Shakirov E."/>
            <person name="Shu S."/>
            <person name="Yoshinaga Y."/>
            <person name="Zane M."/>
            <person name="Rokhsar D."/>
            <person name="Grimwood J."/>
            <person name="Schmutz J."/>
            <person name="Juenger T."/>
        </authorList>
    </citation>
    <scope>NUCLEOTIDE SEQUENCE [LARGE SCALE GENOMIC DNA]</scope>
    <source>
        <strain evidence="2">cv. HAL2</strain>
    </source>
</reference>